<proteinExistence type="predicted"/>
<reference evidence="3 4" key="1">
    <citation type="journal article" date="2019" name="Int. J. Syst. Evol. Microbiol.">
        <title>The Global Catalogue of Microorganisms (GCM) 10K type strain sequencing project: providing services to taxonomists for standard genome sequencing and annotation.</title>
        <authorList>
            <consortium name="The Broad Institute Genomics Platform"/>
            <consortium name="The Broad Institute Genome Sequencing Center for Infectious Disease"/>
            <person name="Wu L."/>
            <person name="Ma J."/>
        </authorList>
    </citation>
    <scope>NUCLEOTIDE SEQUENCE [LARGE SCALE GENOMIC DNA]</scope>
    <source>
        <strain evidence="3 4">JCM 15503</strain>
    </source>
</reference>
<feature type="domain" description="DUF4397" evidence="2">
    <location>
        <begin position="238"/>
        <end position="345"/>
    </location>
</feature>
<organism evidence="3 4">
    <name type="scientific">Ideonella azotifigens</name>
    <dbReference type="NCBI Taxonomy" id="513160"/>
    <lineage>
        <taxon>Bacteria</taxon>
        <taxon>Pseudomonadati</taxon>
        <taxon>Pseudomonadota</taxon>
        <taxon>Betaproteobacteria</taxon>
        <taxon>Burkholderiales</taxon>
        <taxon>Sphaerotilaceae</taxon>
        <taxon>Ideonella</taxon>
    </lineage>
</organism>
<accession>A0ABN1JPL2</accession>
<feature type="signal peptide" evidence="1">
    <location>
        <begin position="1"/>
        <end position="20"/>
    </location>
</feature>
<keyword evidence="4" id="KW-1185">Reference proteome</keyword>
<evidence type="ECO:0000256" key="1">
    <source>
        <dbReference type="SAM" id="SignalP"/>
    </source>
</evidence>
<comment type="caution">
    <text evidence="3">The sequence shown here is derived from an EMBL/GenBank/DDBJ whole genome shotgun (WGS) entry which is preliminary data.</text>
</comment>
<evidence type="ECO:0000313" key="3">
    <source>
        <dbReference type="EMBL" id="GAA0744130.1"/>
    </source>
</evidence>
<protein>
    <recommendedName>
        <fullName evidence="2">DUF4397 domain-containing protein</fullName>
    </recommendedName>
</protein>
<evidence type="ECO:0000313" key="4">
    <source>
        <dbReference type="Proteomes" id="UP001500279"/>
    </source>
</evidence>
<feature type="chain" id="PRO_5046654553" description="DUF4397 domain-containing protein" evidence="1">
    <location>
        <begin position="21"/>
        <end position="432"/>
    </location>
</feature>
<dbReference type="Pfam" id="PF14344">
    <property type="entry name" value="DUF4397"/>
    <property type="match status" value="2"/>
</dbReference>
<dbReference type="EMBL" id="BAAAEW010000004">
    <property type="protein sequence ID" value="GAA0744130.1"/>
    <property type="molecule type" value="Genomic_DNA"/>
</dbReference>
<feature type="domain" description="DUF4397" evidence="2">
    <location>
        <begin position="33"/>
        <end position="144"/>
    </location>
</feature>
<dbReference type="RefSeq" id="WP_170201001.1">
    <property type="nucleotide sequence ID" value="NZ_BAAAEW010000004.1"/>
</dbReference>
<keyword evidence="1" id="KW-0732">Signal</keyword>
<evidence type="ECO:0000259" key="2">
    <source>
        <dbReference type="Pfam" id="PF14344"/>
    </source>
</evidence>
<dbReference type="Proteomes" id="UP001500279">
    <property type="component" value="Unassembled WGS sequence"/>
</dbReference>
<dbReference type="InterPro" id="IPR025510">
    <property type="entry name" value="DUF4397"/>
</dbReference>
<dbReference type="PROSITE" id="PS51257">
    <property type="entry name" value="PROKAR_LIPOPROTEIN"/>
    <property type="match status" value="1"/>
</dbReference>
<name>A0ABN1JPL2_9BURK</name>
<gene>
    <name evidence="3" type="ORF">GCM10009107_09340</name>
</gene>
<sequence>MKKRTLLGLLAVLPLSLLTACGSSDSGGSTSARLINASPGYSSLDLYVEDSLKVSGVGFGTASSFHDVDSGDVTTALTVSGSATELLTQTRTFSGSDKYSIVAYGWDGALKSAAITEDEDEADSGKTKYSVLNTSTDAGTLDVYLTAEDDELASATAVRAGVDGGTRSAFSTVTSGTYRLRVTASGDTDDVRLDVSNVVLPSKGVMTLILTPTSGGLLVNGMTLQQGGDVTQQFTTKARMRVVAAVAGGAKVTAGVGDTTLVAGLPSPGIQNPYVLVDAGSVTVNASAGSTTLSPLTLTVGAGSDTTLLVTGASAAAATVTALADDNRLPTTTTKYKIRMVHVSNTLAAGSLNLTVTLSPVVSNLTYGTGSSYVSRTSSTAADVVVSSNSDGSTVYEKSGSDALSLTAKSVYTMFILDKIDGTPQGLFLQER</sequence>